<feature type="transmembrane region" description="Helical" evidence="5">
    <location>
        <begin position="189"/>
        <end position="206"/>
    </location>
</feature>
<feature type="transmembrane region" description="Helical" evidence="5">
    <location>
        <begin position="158"/>
        <end position="177"/>
    </location>
</feature>
<dbReference type="PANTHER" id="PTHR37422:SF13">
    <property type="entry name" value="LIPOPOLYSACCHARIDE BIOSYNTHESIS PROTEIN PA4999-RELATED"/>
    <property type="match status" value="1"/>
</dbReference>
<keyword evidence="8" id="KW-1185">Reference proteome</keyword>
<feature type="transmembrane region" description="Helical" evidence="5">
    <location>
        <begin position="433"/>
        <end position="458"/>
    </location>
</feature>
<protein>
    <submittedName>
        <fullName evidence="7">O-antigen ligase family protein</fullName>
    </submittedName>
</protein>
<evidence type="ECO:0000313" key="7">
    <source>
        <dbReference type="EMBL" id="MEX0372691.1"/>
    </source>
</evidence>
<dbReference type="GO" id="GO:0016874">
    <property type="term" value="F:ligase activity"/>
    <property type="evidence" value="ECO:0007669"/>
    <property type="project" value="UniProtKB-KW"/>
</dbReference>
<sequence>MRHLLPQQGGGGWLAPALVLALSLTAALIDQANYQQDLTYIALTVIVALMALAVALARRPSEGRWPLGPAGALLLVLIAWSALSVTWSRVPYLTFVDLAAMGSVACAYAAWRIVSAPAGDRHSSILPAGLLIAGVAMAAFMIGQFFTGHRPTAFFANPNSAATLLNALWPMAAVAWLAGRGTLLGTPRAHHGLLAVMFVLVFGVGIDGSRAAFLAGVGVLTVVLVGAGYTLGAQRRSLALIAGIFVTALLSAWLVNVLGLGTGRLLGERIGSLAAPDQAGAVRFLQWAGAWSLIREAPWLGIGPDVFWLAYAGIRPPGDGSAGLYAHNDYLQFWAERGLVGLLLVLGIIGACIQRFSATLRARTFVGDDDAVRAMSLAAFAGLTGLSIHGLFSYQLQMPSVLIPAFLLIAELERLAPGGPMVNLHLPNWRRPLSLIAGMGVFALIAVSIGLTGASQLLMDKGVAAMNRGQFEAAEQAFQTAQRRWGNADTPWLHHAVLYQRLLRRLPEDEPELRASLASEAMLLLDRAAERNPLRARTPAIRGQLRRAYPDLTEGDPREAFERALSLDPRQVSARLNYVAWLRAQGDERAARELLEDGVTLDYGRRTRPIPLYQATAAARSSAGDSAGAVALLDRVEQIRVDLQRRLNDLD</sequence>
<feature type="transmembrane region" description="Helical" evidence="5">
    <location>
        <begin position="38"/>
        <end position="57"/>
    </location>
</feature>
<dbReference type="Proteomes" id="UP001556636">
    <property type="component" value="Unassembled WGS sequence"/>
</dbReference>
<evidence type="ECO:0000256" key="1">
    <source>
        <dbReference type="ARBA" id="ARBA00004141"/>
    </source>
</evidence>
<comment type="subcellular location">
    <subcellularLocation>
        <location evidence="1">Membrane</location>
        <topology evidence="1">Multi-pass membrane protein</topology>
    </subcellularLocation>
</comment>
<dbReference type="EMBL" id="JBAKFG010000001">
    <property type="protein sequence ID" value="MEX0372691.1"/>
    <property type="molecule type" value="Genomic_DNA"/>
</dbReference>
<feature type="transmembrane region" description="Helical" evidence="5">
    <location>
        <begin position="93"/>
        <end position="113"/>
    </location>
</feature>
<reference evidence="7 8" key="1">
    <citation type="submission" date="2024-02" db="EMBL/GenBank/DDBJ databases">
        <title>New especies of Spiribacter isolated from saline water.</title>
        <authorList>
            <person name="Leon M.J."/>
            <person name="De La Haba R."/>
            <person name="Sanchez-Porro C."/>
            <person name="Ventosa A."/>
        </authorList>
    </citation>
    <scope>NUCLEOTIDE SEQUENCE [LARGE SCALE GENOMIC DNA]</scope>
    <source>
        <strain evidence="8">ag22IC6-196</strain>
    </source>
</reference>
<dbReference type="PANTHER" id="PTHR37422">
    <property type="entry name" value="TEICHURONIC ACID BIOSYNTHESIS PROTEIN TUAE"/>
    <property type="match status" value="1"/>
</dbReference>
<feature type="transmembrane region" description="Helical" evidence="5">
    <location>
        <begin position="12"/>
        <end position="32"/>
    </location>
</feature>
<dbReference type="InterPro" id="IPR011990">
    <property type="entry name" value="TPR-like_helical_dom_sf"/>
</dbReference>
<accession>A0ABV3RXX7</accession>
<dbReference type="Gene3D" id="1.25.40.10">
    <property type="entry name" value="Tetratricopeptide repeat domain"/>
    <property type="match status" value="1"/>
</dbReference>
<organism evidence="7 8">
    <name type="scientific">Spiribacter roseus</name>
    <dbReference type="NCBI Taxonomy" id="1855875"/>
    <lineage>
        <taxon>Bacteria</taxon>
        <taxon>Pseudomonadati</taxon>
        <taxon>Pseudomonadota</taxon>
        <taxon>Gammaproteobacteria</taxon>
        <taxon>Chromatiales</taxon>
        <taxon>Ectothiorhodospiraceae</taxon>
        <taxon>Spiribacter</taxon>
    </lineage>
</organism>
<feature type="transmembrane region" description="Helical" evidence="5">
    <location>
        <begin position="238"/>
        <end position="259"/>
    </location>
</feature>
<dbReference type="InterPro" id="IPR051533">
    <property type="entry name" value="WaaL-like"/>
</dbReference>
<evidence type="ECO:0000256" key="4">
    <source>
        <dbReference type="ARBA" id="ARBA00023136"/>
    </source>
</evidence>
<keyword evidence="2 5" id="KW-0812">Transmembrane</keyword>
<dbReference type="Pfam" id="PF04932">
    <property type="entry name" value="Wzy_C"/>
    <property type="match status" value="1"/>
</dbReference>
<comment type="caution">
    <text evidence="7">The sequence shown here is derived from an EMBL/GenBank/DDBJ whole genome shotgun (WGS) entry which is preliminary data.</text>
</comment>
<keyword evidence="3 5" id="KW-1133">Transmembrane helix</keyword>
<evidence type="ECO:0000256" key="3">
    <source>
        <dbReference type="ARBA" id="ARBA00022989"/>
    </source>
</evidence>
<evidence type="ECO:0000313" key="8">
    <source>
        <dbReference type="Proteomes" id="UP001556636"/>
    </source>
</evidence>
<evidence type="ECO:0000256" key="2">
    <source>
        <dbReference type="ARBA" id="ARBA00022692"/>
    </source>
</evidence>
<keyword evidence="7" id="KW-0436">Ligase</keyword>
<name>A0ABV3RXX7_9GAMM</name>
<dbReference type="RefSeq" id="WP_367951270.1">
    <property type="nucleotide sequence ID" value="NZ_JBAKFG010000001.1"/>
</dbReference>
<keyword evidence="4 5" id="KW-0472">Membrane</keyword>
<proteinExistence type="predicted"/>
<feature type="transmembrane region" description="Helical" evidence="5">
    <location>
        <begin position="212"/>
        <end position="231"/>
    </location>
</feature>
<gene>
    <name evidence="7" type="ORF">V6X51_04490</name>
</gene>
<feature type="domain" description="O-antigen ligase-related" evidence="6">
    <location>
        <begin position="196"/>
        <end position="346"/>
    </location>
</feature>
<evidence type="ECO:0000259" key="6">
    <source>
        <dbReference type="Pfam" id="PF04932"/>
    </source>
</evidence>
<feature type="transmembrane region" description="Helical" evidence="5">
    <location>
        <begin position="334"/>
        <end position="353"/>
    </location>
</feature>
<feature type="transmembrane region" description="Helical" evidence="5">
    <location>
        <begin position="69"/>
        <end position="87"/>
    </location>
</feature>
<dbReference type="InterPro" id="IPR007016">
    <property type="entry name" value="O-antigen_ligase-rel_domated"/>
</dbReference>
<feature type="transmembrane region" description="Helical" evidence="5">
    <location>
        <begin position="125"/>
        <end position="146"/>
    </location>
</feature>
<feature type="transmembrane region" description="Helical" evidence="5">
    <location>
        <begin position="374"/>
        <end position="392"/>
    </location>
</feature>
<dbReference type="SUPFAM" id="SSF48452">
    <property type="entry name" value="TPR-like"/>
    <property type="match status" value="1"/>
</dbReference>
<evidence type="ECO:0000256" key="5">
    <source>
        <dbReference type="SAM" id="Phobius"/>
    </source>
</evidence>